<proteinExistence type="predicted"/>
<keyword evidence="2" id="KW-0813">Transport</keyword>
<protein>
    <submittedName>
        <fullName evidence="12">CysZ protein</fullName>
    </submittedName>
</protein>
<dbReference type="RefSeq" id="WP_145906756.1">
    <property type="nucleotide sequence ID" value="NZ_BAAAMZ010000003.1"/>
</dbReference>
<keyword evidence="3" id="KW-1003">Cell membrane</keyword>
<dbReference type="InterPro" id="IPR059112">
    <property type="entry name" value="CysZ/EI24"/>
</dbReference>
<evidence type="ECO:0000256" key="3">
    <source>
        <dbReference type="ARBA" id="ARBA00022475"/>
    </source>
</evidence>
<evidence type="ECO:0000256" key="2">
    <source>
        <dbReference type="ARBA" id="ARBA00022448"/>
    </source>
</evidence>
<feature type="transmembrane region" description="Helical" evidence="11">
    <location>
        <begin position="133"/>
        <end position="154"/>
    </location>
</feature>
<evidence type="ECO:0000313" key="12">
    <source>
        <dbReference type="EMBL" id="TWG00692.1"/>
    </source>
</evidence>
<dbReference type="GO" id="GO:0009675">
    <property type="term" value="F:high-affinity sulfate:proton symporter activity"/>
    <property type="evidence" value="ECO:0007669"/>
    <property type="project" value="TreeGrafter"/>
</dbReference>
<feature type="transmembrane region" description="Helical" evidence="11">
    <location>
        <begin position="25"/>
        <end position="50"/>
    </location>
</feature>
<evidence type="ECO:0000256" key="4">
    <source>
        <dbReference type="ARBA" id="ARBA00022519"/>
    </source>
</evidence>
<keyword evidence="4" id="KW-0997">Cell inner membrane</keyword>
<keyword evidence="7 11" id="KW-1133">Transmembrane helix</keyword>
<dbReference type="InterPro" id="IPR050480">
    <property type="entry name" value="CysZ-like"/>
</dbReference>
<evidence type="ECO:0000256" key="10">
    <source>
        <dbReference type="SAM" id="MobiDB-lite"/>
    </source>
</evidence>
<dbReference type="OrthoDB" id="3375053at2"/>
<evidence type="ECO:0000256" key="1">
    <source>
        <dbReference type="ARBA" id="ARBA00004141"/>
    </source>
</evidence>
<keyword evidence="6 11" id="KW-0812">Transmembrane</keyword>
<evidence type="ECO:0000256" key="8">
    <source>
        <dbReference type="ARBA" id="ARBA00023032"/>
    </source>
</evidence>
<keyword evidence="5" id="KW-0028">Amino-acid biosynthesis</keyword>
<feature type="transmembrane region" description="Helical" evidence="11">
    <location>
        <begin position="75"/>
        <end position="99"/>
    </location>
</feature>
<evidence type="ECO:0000256" key="7">
    <source>
        <dbReference type="ARBA" id="ARBA00022989"/>
    </source>
</evidence>
<dbReference type="Pfam" id="PF07264">
    <property type="entry name" value="EI24"/>
    <property type="match status" value="1"/>
</dbReference>
<keyword evidence="13" id="KW-1185">Reference proteome</keyword>
<evidence type="ECO:0000256" key="9">
    <source>
        <dbReference type="ARBA" id="ARBA00023136"/>
    </source>
</evidence>
<comment type="caution">
    <text evidence="12">The sequence shown here is derived from an EMBL/GenBank/DDBJ whole genome shotgun (WGS) entry which is preliminary data.</text>
</comment>
<dbReference type="Proteomes" id="UP000317940">
    <property type="component" value="Unassembled WGS sequence"/>
</dbReference>
<evidence type="ECO:0000256" key="6">
    <source>
        <dbReference type="ARBA" id="ARBA00022692"/>
    </source>
</evidence>
<keyword evidence="8" id="KW-0764">Sulfate transport</keyword>
<dbReference type="GO" id="GO:0005886">
    <property type="term" value="C:plasma membrane"/>
    <property type="evidence" value="ECO:0007669"/>
    <property type="project" value="TreeGrafter"/>
</dbReference>
<sequence length="265" mass="28024">MGDLFAGVGALWRGQLWVARRPRRWFFGVVPALIAAVLVGAALGALVWWAGDLVNAATPFAAHWSQGWRTAFRDLATALLIGLGVLVSVVAFTGLTLTIGQPFYERLVREVAPPPQGAPEVGLLDSLLAGLRIGLRTAACGVALFLLGCVPLLGQLAAPVLGVCVTGYFLTVELTGLAFDLHGVPPTERLRGRRMLAVGFGAPLVLAFLVPLATVLLMPGAVVGAALLVADQLAARQKPFPRSPYSGNPYQENPYQQPPGVQSYR</sequence>
<dbReference type="PANTHER" id="PTHR37468">
    <property type="entry name" value="SULFATE TRANSPORTER CYSZ"/>
    <property type="match status" value="1"/>
</dbReference>
<accession>A0A561UMV5</accession>
<evidence type="ECO:0000313" key="13">
    <source>
        <dbReference type="Proteomes" id="UP000317940"/>
    </source>
</evidence>
<feature type="transmembrane region" description="Helical" evidence="11">
    <location>
        <begin position="216"/>
        <end position="235"/>
    </location>
</feature>
<evidence type="ECO:0000256" key="11">
    <source>
        <dbReference type="SAM" id="Phobius"/>
    </source>
</evidence>
<feature type="region of interest" description="Disordered" evidence="10">
    <location>
        <begin position="240"/>
        <end position="265"/>
    </location>
</feature>
<dbReference type="GO" id="GO:0000103">
    <property type="term" value="P:sulfate assimilation"/>
    <property type="evidence" value="ECO:0007669"/>
    <property type="project" value="TreeGrafter"/>
</dbReference>
<dbReference type="GO" id="GO:0019344">
    <property type="term" value="P:cysteine biosynthetic process"/>
    <property type="evidence" value="ECO:0007669"/>
    <property type="project" value="TreeGrafter"/>
</dbReference>
<dbReference type="PANTHER" id="PTHR37468:SF1">
    <property type="entry name" value="SULFATE TRANSPORTER CYSZ"/>
    <property type="match status" value="1"/>
</dbReference>
<evidence type="ECO:0000256" key="5">
    <source>
        <dbReference type="ARBA" id="ARBA00022605"/>
    </source>
</evidence>
<comment type="subcellular location">
    <subcellularLocation>
        <location evidence="1">Membrane</location>
        <topology evidence="1">Multi-pass membrane protein</topology>
    </subcellularLocation>
</comment>
<keyword evidence="9 11" id="KW-0472">Membrane</keyword>
<reference evidence="12 13" key="1">
    <citation type="submission" date="2019-06" db="EMBL/GenBank/DDBJ databases">
        <title>Sequencing the genomes of 1000 actinobacteria strains.</title>
        <authorList>
            <person name="Klenk H.-P."/>
        </authorList>
    </citation>
    <scope>NUCLEOTIDE SEQUENCE [LARGE SCALE GENOMIC DNA]</scope>
    <source>
        <strain evidence="12 13">DSM 44826</strain>
    </source>
</reference>
<gene>
    <name evidence="12" type="ORF">FHX73_114572</name>
</gene>
<name>A0A561UMV5_9ACTN</name>
<organism evidence="12 13">
    <name type="scientific">Kitasatospora viridis</name>
    <dbReference type="NCBI Taxonomy" id="281105"/>
    <lineage>
        <taxon>Bacteria</taxon>
        <taxon>Bacillati</taxon>
        <taxon>Actinomycetota</taxon>
        <taxon>Actinomycetes</taxon>
        <taxon>Kitasatosporales</taxon>
        <taxon>Streptomycetaceae</taxon>
        <taxon>Kitasatospora</taxon>
    </lineage>
</organism>
<dbReference type="EMBL" id="VIWT01000001">
    <property type="protein sequence ID" value="TWG00692.1"/>
    <property type="molecule type" value="Genomic_DNA"/>
</dbReference>
<feature type="compositionally biased region" description="Low complexity" evidence="10">
    <location>
        <begin position="248"/>
        <end position="259"/>
    </location>
</feature>
<dbReference type="AlphaFoldDB" id="A0A561UMV5"/>